<sequence>MLRSLTALKGYRLVATDGDIGHCSDFLFDDEGWAVRYMVAKTGPWLFGREVLVSPTHIERASWETQSIPVKLTSKQLEESPPLDTDAPVSRRYERAYHDFFATPYYWMGAGLWGNYGYPELLIPREQPEELAEEPAEEETHLRSVDEVAGYSIRTLEDRNAGHAVDFIVDDESWAIRYLVLDTSYLPFSKKLLIASDWISDVDWIDGELKLDVGADQLEHAPPYDPETLINEEAETVLYDYYGRPQARRRSS</sequence>
<name>A0A6N8EC83_9GAMM</name>
<proteinExistence type="predicted"/>
<dbReference type="RefSeq" id="WP_155449690.1">
    <property type="nucleotide sequence ID" value="NZ_WNKT01000013.1"/>
</dbReference>
<dbReference type="OrthoDB" id="9793882at2"/>
<dbReference type="InterPro" id="IPR011033">
    <property type="entry name" value="PRC_barrel-like_sf"/>
</dbReference>
<protein>
    <submittedName>
        <fullName evidence="1">PRC-barrel domain containing protein</fullName>
    </submittedName>
</protein>
<organism evidence="1 2">
    <name type="scientific">Allochromatium palmeri</name>
    <dbReference type="NCBI Taxonomy" id="231048"/>
    <lineage>
        <taxon>Bacteria</taxon>
        <taxon>Pseudomonadati</taxon>
        <taxon>Pseudomonadota</taxon>
        <taxon>Gammaproteobacteria</taxon>
        <taxon>Chromatiales</taxon>
        <taxon>Chromatiaceae</taxon>
        <taxon>Allochromatium</taxon>
    </lineage>
</organism>
<evidence type="ECO:0000313" key="1">
    <source>
        <dbReference type="EMBL" id="MTW21100.1"/>
    </source>
</evidence>
<keyword evidence="2" id="KW-1185">Reference proteome</keyword>
<dbReference type="EMBL" id="WNKT01000013">
    <property type="protein sequence ID" value="MTW21100.1"/>
    <property type="molecule type" value="Genomic_DNA"/>
</dbReference>
<dbReference type="Proteomes" id="UP000434044">
    <property type="component" value="Unassembled WGS sequence"/>
</dbReference>
<dbReference type="InterPro" id="IPR014747">
    <property type="entry name" value="Bac_photo_RC_H_C"/>
</dbReference>
<dbReference type="AlphaFoldDB" id="A0A6N8EC83"/>
<gene>
    <name evidence="1" type="ORF">GJ668_08305</name>
</gene>
<dbReference type="Gene3D" id="3.90.50.10">
    <property type="entry name" value="Photosynthetic Reaction Center, subunit H, domain 2"/>
    <property type="match status" value="2"/>
</dbReference>
<accession>A0A6N8EC83</accession>
<dbReference type="GO" id="GO:0030077">
    <property type="term" value="C:plasma membrane light-harvesting complex"/>
    <property type="evidence" value="ECO:0007669"/>
    <property type="project" value="InterPro"/>
</dbReference>
<comment type="caution">
    <text evidence="1">The sequence shown here is derived from an EMBL/GenBank/DDBJ whole genome shotgun (WGS) entry which is preliminary data.</text>
</comment>
<dbReference type="GO" id="GO:0019684">
    <property type="term" value="P:photosynthesis, light reaction"/>
    <property type="evidence" value="ECO:0007669"/>
    <property type="project" value="InterPro"/>
</dbReference>
<reference evidence="1 2" key="1">
    <citation type="submission" date="2019-11" db="EMBL/GenBank/DDBJ databases">
        <title>Whole-genome sequence of the anaerobic purple sulfur bacterium Allochromatium palmeri DSM 15591.</title>
        <authorList>
            <person name="Kyndt J.A."/>
            <person name="Meyer T.E."/>
        </authorList>
    </citation>
    <scope>NUCLEOTIDE SEQUENCE [LARGE SCALE GENOMIC DNA]</scope>
    <source>
        <strain evidence="1 2">DSM 15591</strain>
    </source>
</reference>
<evidence type="ECO:0000313" key="2">
    <source>
        <dbReference type="Proteomes" id="UP000434044"/>
    </source>
</evidence>
<dbReference type="SUPFAM" id="SSF50346">
    <property type="entry name" value="PRC-barrel domain"/>
    <property type="match status" value="2"/>
</dbReference>